<organism evidence="1 2">
    <name type="scientific">Candidatus Entotheonella gemina</name>
    <dbReference type="NCBI Taxonomy" id="1429439"/>
    <lineage>
        <taxon>Bacteria</taxon>
        <taxon>Pseudomonadati</taxon>
        <taxon>Nitrospinota/Tectimicrobiota group</taxon>
        <taxon>Candidatus Tectimicrobiota</taxon>
        <taxon>Candidatus Entotheonellia</taxon>
        <taxon>Candidatus Entotheonellales</taxon>
        <taxon>Candidatus Entotheonellaceae</taxon>
        <taxon>Candidatus Entotheonella</taxon>
    </lineage>
</organism>
<accession>W4M2Z1</accession>
<reference evidence="1 2" key="1">
    <citation type="journal article" date="2014" name="Nature">
        <title>An environmental bacterial taxon with a large and distinct metabolic repertoire.</title>
        <authorList>
            <person name="Wilson M.C."/>
            <person name="Mori T."/>
            <person name="Ruckert C."/>
            <person name="Uria A.R."/>
            <person name="Helf M.J."/>
            <person name="Takada K."/>
            <person name="Gernert C."/>
            <person name="Steffens U.A."/>
            <person name="Heycke N."/>
            <person name="Schmitt S."/>
            <person name="Rinke C."/>
            <person name="Helfrich E.J."/>
            <person name="Brachmann A.O."/>
            <person name="Gurgui C."/>
            <person name="Wakimoto T."/>
            <person name="Kracht M."/>
            <person name="Crusemann M."/>
            <person name="Hentschel U."/>
            <person name="Abe I."/>
            <person name="Matsunaga S."/>
            <person name="Kalinowski J."/>
            <person name="Takeyama H."/>
            <person name="Piel J."/>
        </authorList>
    </citation>
    <scope>NUCLEOTIDE SEQUENCE [LARGE SCALE GENOMIC DNA]</scope>
    <source>
        <strain evidence="2">TSY2</strain>
    </source>
</reference>
<protein>
    <recommendedName>
        <fullName evidence="3">Carboxylate-amine ligase</fullName>
    </recommendedName>
</protein>
<name>W4M2Z1_9BACT</name>
<comment type="caution">
    <text evidence="1">The sequence shown here is derived from an EMBL/GenBank/DDBJ whole genome shotgun (WGS) entry which is preliminary data.</text>
</comment>
<evidence type="ECO:0000313" key="1">
    <source>
        <dbReference type="EMBL" id="ETX04543.1"/>
    </source>
</evidence>
<keyword evidence="2" id="KW-1185">Reference proteome</keyword>
<evidence type="ECO:0000313" key="2">
    <source>
        <dbReference type="Proteomes" id="UP000019140"/>
    </source>
</evidence>
<dbReference type="AlphaFoldDB" id="W4M2Z1"/>
<proteinExistence type="predicted"/>
<dbReference type="Proteomes" id="UP000019140">
    <property type="component" value="Unassembled WGS sequence"/>
</dbReference>
<evidence type="ECO:0008006" key="3">
    <source>
        <dbReference type="Google" id="ProtNLM"/>
    </source>
</evidence>
<dbReference type="EMBL" id="AZHX01001196">
    <property type="protein sequence ID" value="ETX04543.1"/>
    <property type="molecule type" value="Genomic_DNA"/>
</dbReference>
<sequence>MKALVPGSPQEIERFQHLQQSLAGLYRDLFPNPHKPRTVVVVPSLSLDADALQKVTGAYHYEERMLCMLMLLRLPTPHVIYLTSQPIDPTIIDYALNLLPGIPVSHARKRLTLLSCHDASALPLT</sequence>
<gene>
    <name evidence="1" type="ORF">ETSY2_28185</name>
</gene>
<dbReference type="HOGENOM" id="CLU_1988561_0_0_7"/>